<dbReference type="InterPro" id="IPR001810">
    <property type="entry name" value="F-box_dom"/>
</dbReference>
<evidence type="ECO:0000259" key="1">
    <source>
        <dbReference type="PROSITE" id="PS50181"/>
    </source>
</evidence>
<dbReference type="SUPFAM" id="SSF52047">
    <property type="entry name" value="RNI-like"/>
    <property type="match status" value="1"/>
</dbReference>
<dbReference type="Proteomes" id="UP000823749">
    <property type="component" value="Chromosome 13"/>
</dbReference>
<sequence>MASSSTPPPPAEAIDARNWAELPRDVTAMILKKVGVMDLLQSAQKVCMAWRSVSKDPDMWRSIHMSGYVGEDMWDEMGYDVEKMATHAIDRSCGQLVEFSIKGFGSNELLDYIGERASQLRRLHIIYPWGISDDGLSETAKKLPLLEELHIFSGSLSKEALLNVGRCCPHLKSLKFNIRGSRAPYMEYDDEALAIAETMPGLHHLQLLGNNLTDDGLKAILDGCPNLESLDLRHCFNVNLGGSLGERCSEQIKYLRQPYDSTDDCEFDMTFYNGYDDDYSLDDDYPSGFSEIDLMSDVVDEYFEWSGGSDVFEPDSKPYFGDDDDYGDDDD</sequence>
<organism evidence="2 3">
    <name type="scientific">Rhododendron griersonianum</name>
    <dbReference type="NCBI Taxonomy" id="479676"/>
    <lineage>
        <taxon>Eukaryota</taxon>
        <taxon>Viridiplantae</taxon>
        <taxon>Streptophyta</taxon>
        <taxon>Embryophyta</taxon>
        <taxon>Tracheophyta</taxon>
        <taxon>Spermatophyta</taxon>
        <taxon>Magnoliopsida</taxon>
        <taxon>eudicotyledons</taxon>
        <taxon>Gunneridae</taxon>
        <taxon>Pentapetalae</taxon>
        <taxon>asterids</taxon>
        <taxon>Ericales</taxon>
        <taxon>Ericaceae</taxon>
        <taxon>Ericoideae</taxon>
        <taxon>Rhodoreae</taxon>
        <taxon>Rhododendron</taxon>
    </lineage>
</organism>
<dbReference type="CDD" id="cd22164">
    <property type="entry name" value="F-box_AtSKIP19-like"/>
    <property type="match status" value="1"/>
</dbReference>
<keyword evidence="3" id="KW-1185">Reference proteome</keyword>
<evidence type="ECO:0000313" key="3">
    <source>
        <dbReference type="Proteomes" id="UP000823749"/>
    </source>
</evidence>
<dbReference type="Gene3D" id="3.80.10.10">
    <property type="entry name" value="Ribonuclease Inhibitor"/>
    <property type="match status" value="1"/>
</dbReference>
<dbReference type="AlphaFoldDB" id="A0AAV6HPJ0"/>
<proteinExistence type="predicted"/>
<dbReference type="Pfam" id="PF12937">
    <property type="entry name" value="F-box-like"/>
    <property type="match status" value="1"/>
</dbReference>
<name>A0AAV6HPJ0_9ERIC</name>
<protein>
    <recommendedName>
        <fullName evidence="1">F-box domain-containing protein</fullName>
    </recommendedName>
</protein>
<reference evidence="2 3" key="1">
    <citation type="submission" date="2020-08" db="EMBL/GenBank/DDBJ databases">
        <title>Plant Genome Project.</title>
        <authorList>
            <person name="Zhang R.-G."/>
        </authorList>
    </citation>
    <scope>NUCLEOTIDE SEQUENCE [LARGE SCALE GENOMIC DNA]</scope>
    <source>
        <strain evidence="2">WSP0</strain>
        <tissue evidence="2">Leaf</tissue>
    </source>
</reference>
<feature type="domain" description="F-box" evidence="1">
    <location>
        <begin position="16"/>
        <end position="63"/>
    </location>
</feature>
<dbReference type="Gene3D" id="1.20.1280.50">
    <property type="match status" value="1"/>
</dbReference>
<dbReference type="PANTHER" id="PTHR38926:SF2">
    <property type="entry name" value="F-BOX_LRR-REPEAT PROTEIN 21-RELATED"/>
    <property type="match status" value="1"/>
</dbReference>
<evidence type="ECO:0000313" key="2">
    <source>
        <dbReference type="EMBL" id="KAG5515903.1"/>
    </source>
</evidence>
<gene>
    <name evidence="2" type="ORF">RHGRI_036821</name>
</gene>
<comment type="caution">
    <text evidence="2">The sequence shown here is derived from an EMBL/GenBank/DDBJ whole genome shotgun (WGS) entry which is preliminary data.</text>
</comment>
<dbReference type="EMBL" id="JACTNZ010000013">
    <property type="protein sequence ID" value="KAG5515903.1"/>
    <property type="molecule type" value="Genomic_DNA"/>
</dbReference>
<dbReference type="PANTHER" id="PTHR38926">
    <property type="entry name" value="F-BOX DOMAIN CONTAINING PROTEIN, EXPRESSED"/>
    <property type="match status" value="1"/>
</dbReference>
<accession>A0AAV6HPJ0</accession>
<dbReference type="PROSITE" id="PS50181">
    <property type="entry name" value="FBOX"/>
    <property type="match status" value="1"/>
</dbReference>
<dbReference type="InterPro" id="IPR032675">
    <property type="entry name" value="LRR_dom_sf"/>
</dbReference>